<keyword evidence="4" id="KW-1185">Reference proteome</keyword>
<evidence type="ECO:0000313" key="4">
    <source>
        <dbReference type="Proteomes" id="UP001600943"/>
    </source>
</evidence>
<sequence length="115" mass="13785">MRYYEKKGLIRVNRDNSGRRCYSESDVEWIKFIKKLKDTGMILKDIETYSRLRYEGAETMPERLSMLQKHREYVLFQQRKWAEHLSNLDNKITFYQNSISVKNEDQAGSADCFSD</sequence>
<evidence type="ECO:0000313" key="3">
    <source>
        <dbReference type="EMBL" id="GAA6407711.1"/>
    </source>
</evidence>
<evidence type="ECO:0000259" key="2">
    <source>
        <dbReference type="PROSITE" id="PS50937"/>
    </source>
</evidence>
<evidence type="ECO:0000256" key="1">
    <source>
        <dbReference type="ARBA" id="ARBA00023125"/>
    </source>
</evidence>
<protein>
    <submittedName>
        <fullName evidence="3">MerR family transcriptional regulator</fullName>
    </submittedName>
</protein>
<dbReference type="PANTHER" id="PTHR30204:SF98">
    <property type="entry name" value="HTH-TYPE TRANSCRIPTIONAL REGULATOR ADHR"/>
    <property type="match status" value="1"/>
</dbReference>
<dbReference type="PROSITE" id="PS50937">
    <property type="entry name" value="HTH_MERR_2"/>
    <property type="match status" value="1"/>
</dbReference>
<dbReference type="Pfam" id="PF13411">
    <property type="entry name" value="MerR_1"/>
    <property type="match status" value="1"/>
</dbReference>
<accession>A0ABQ0B8D4</accession>
<dbReference type="Proteomes" id="UP001600943">
    <property type="component" value="Unassembled WGS sequence"/>
</dbReference>
<dbReference type="PANTHER" id="PTHR30204">
    <property type="entry name" value="REDOX-CYCLING DRUG-SENSING TRANSCRIPTIONAL ACTIVATOR SOXR"/>
    <property type="match status" value="1"/>
</dbReference>
<dbReference type="CDD" id="cd01109">
    <property type="entry name" value="HTH_YyaN"/>
    <property type="match status" value="1"/>
</dbReference>
<keyword evidence="1" id="KW-0238">DNA-binding</keyword>
<dbReference type="SUPFAM" id="SSF46955">
    <property type="entry name" value="Putative DNA-binding domain"/>
    <property type="match status" value="1"/>
</dbReference>
<dbReference type="InterPro" id="IPR000551">
    <property type="entry name" value="MerR-type_HTH_dom"/>
</dbReference>
<dbReference type="InterPro" id="IPR009061">
    <property type="entry name" value="DNA-bd_dom_put_sf"/>
</dbReference>
<dbReference type="Gene3D" id="1.10.1660.10">
    <property type="match status" value="1"/>
</dbReference>
<reference evidence="3 4" key="1">
    <citation type="submission" date="2024-04" db="EMBL/GenBank/DDBJ databases">
        <title>Defined microbial consortia suppress multidrug-resistant proinflammatory Enterobacteriaceae via ecological control.</title>
        <authorList>
            <person name="Furuichi M."/>
            <person name="Kawaguchi T."/>
            <person name="Pust M."/>
            <person name="Yasuma K."/>
            <person name="Plichta D."/>
            <person name="Hasegawa N."/>
            <person name="Ohya T."/>
            <person name="Bhattarai S."/>
            <person name="Sasajima S."/>
            <person name="Aoto Y."/>
            <person name="Tuganbaev T."/>
            <person name="Yaginuma M."/>
            <person name="Ueda M."/>
            <person name="Okahashi N."/>
            <person name="Amafuji K."/>
            <person name="Kiridooshi Y."/>
            <person name="Sugita K."/>
            <person name="Strazar M."/>
            <person name="Skelly A."/>
            <person name="Suda W."/>
            <person name="Hattori M."/>
            <person name="Nakamoto N."/>
            <person name="Caballero S."/>
            <person name="Norman J."/>
            <person name="Olle B."/>
            <person name="Tanoue T."/>
            <person name="Arita M."/>
            <person name="Bucci V."/>
            <person name="Atarashi K."/>
            <person name="Xavier R."/>
            <person name="Honda K."/>
        </authorList>
    </citation>
    <scope>NUCLEOTIDE SEQUENCE [LARGE SCALE GENOMIC DNA]</scope>
    <source>
        <strain evidence="4">k04-0078-D8-1</strain>
    </source>
</reference>
<dbReference type="InterPro" id="IPR047057">
    <property type="entry name" value="MerR_fam"/>
</dbReference>
<dbReference type="SMART" id="SM00422">
    <property type="entry name" value="HTH_MERR"/>
    <property type="match status" value="1"/>
</dbReference>
<comment type="caution">
    <text evidence="3">The sequence shown here is derived from an EMBL/GenBank/DDBJ whole genome shotgun (WGS) entry which is preliminary data.</text>
</comment>
<organism evidence="3 4">
    <name type="scientific">Blautia hominis</name>
    <dbReference type="NCBI Taxonomy" id="2025493"/>
    <lineage>
        <taxon>Bacteria</taxon>
        <taxon>Bacillati</taxon>
        <taxon>Bacillota</taxon>
        <taxon>Clostridia</taxon>
        <taxon>Lachnospirales</taxon>
        <taxon>Lachnospiraceae</taxon>
        <taxon>Blautia</taxon>
    </lineage>
</organism>
<feature type="domain" description="HTH merR-type" evidence="2">
    <location>
        <begin position="1"/>
        <end position="52"/>
    </location>
</feature>
<name>A0ABQ0B8D4_9FIRM</name>
<dbReference type="EMBL" id="BAABYW010000001">
    <property type="protein sequence ID" value="GAA6407711.1"/>
    <property type="molecule type" value="Genomic_DNA"/>
</dbReference>
<gene>
    <name evidence="3" type="ORF">K040078D81_18280</name>
</gene>
<proteinExistence type="predicted"/>